<proteinExistence type="predicted"/>
<dbReference type="AlphaFoldDB" id="A0A6J4TIY6"/>
<reference evidence="1" key="1">
    <citation type="submission" date="2020-02" db="EMBL/GenBank/DDBJ databases">
        <authorList>
            <person name="Meier V. D."/>
        </authorList>
    </citation>
    <scope>NUCLEOTIDE SEQUENCE</scope>
    <source>
        <strain evidence="1">AVDCRST_MAG31</strain>
    </source>
</reference>
<gene>
    <name evidence="1" type="ORF">AVDCRST_MAG31-1753</name>
</gene>
<organism evidence="1">
    <name type="scientific">uncultured Sphingomonas sp</name>
    <dbReference type="NCBI Taxonomy" id="158754"/>
    <lineage>
        <taxon>Bacteria</taxon>
        <taxon>Pseudomonadati</taxon>
        <taxon>Pseudomonadota</taxon>
        <taxon>Alphaproteobacteria</taxon>
        <taxon>Sphingomonadales</taxon>
        <taxon>Sphingomonadaceae</taxon>
        <taxon>Sphingomonas</taxon>
        <taxon>environmental samples</taxon>
    </lineage>
</organism>
<protein>
    <submittedName>
        <fullName evidence="1">Uncharacterized protein</fullName>
    </submittedName>
</protein>
<evidence type="ECO:0000313" key="1">
    <source>
        <dbReference type="EMBL" id="CAA9523737.1"/>
    </source>
</evidence>
<accession>A0A6J4TIY6</accession>
<sequence length="54" mass="5280">MGLRLRPGGAERAAGYQVALDIEGVVNGGVDGGGAGRMSVSLGRSAHAGSIAWA</sequence>
<name>A0A6J4TIY6_9SPHN</name>
<dbReference type="EMBL" id="CADCWA010000135">
    <property type="protein sequence ID" value="CAA9523737.1"/>
    <property type="molecule type" value="Genomic_DNA"/>
</dbReference>